<name>A0ABS8FC71_9FIRM</name>
<feature type="transmembrane region" description="Helical" evidence="1">
    <location>
        <begin position="13"/>
        <end position="32"/>
    </location>
</feature>
<feature type="transmembrane region" description="Helical" evidence="1">
    <location>
        <begin position="172"/>
        <end position="193"/>
    </location>
</feature>
<sequence>MLQTGAPVTARSFLLRGLPMTLALVLITALTAGAEQRADSFWGTDLRSRVVCGGQGLWFVWEAVETFRQAQELCWGNFSSMAMLGLLPLLLWAGWKLEPAVLVRCAPILCWAAALAGLLCLLGLNGQFHWESLMMQADAQTIILPLYPEYFALPLFCPAKQVRYAVWLPVKVFILAGSFALCTELVFGAGNALPGIELLRAGRLGSISRFDALVLLVWLAAAMFRFCVLVQVVHQLAGRLWGRATPAEKNA</sequence>
<gene>
    <name evidence="2" type="ORF">LKD34_01215</name>
</gene>
<evidence type="ECO:0000313" key="2">
    <source>
        <dbReference type="EMBL" id="MCC2212134.1"/>
    </source>
</evidence>
<feature type="transmembrane region" description="Helical" evidence="1">
    <location>
        <begin position="101"/>
        <end position="124"/>
    </location>
</feature>
<reference evidence="2 3" key="1">
    <citation type="submission" date="2021-10" db="EMBL/GenBank/DDBJ databases">
        <title>Anaerobic single-cell dispensing facilitates the cultivation of human gut bacteria.</title>
        <authorList>
            <person name="Afrizal A."/>
        </authorList>
    </citation>
    <scope>NUCLEOTIDE SEQUENCE [LARGE SCALE GENOMIC DNA]</scope>
    <source>
        <strain evidence="2 3">CLA-AA-H223</strain>
    </source>
</reference>
<protein>
    <recommendedName>
        <fullName evidence="4">ABC transporter permease subunit</fullName>
    </recommendedName>
</protein>
<feature type="transmembrane region" description="Helical" evidence="1">
    <location>
        <begin position="213"/>
        <end position="233"/>
    </location>
</feature>
<organism evidence="2 3">
    <name type="scientific">Faecalibacterium hominis</name>
    <name type="common">ex Afrizal et al. 2022</name>
    <dbReference type="NCBI Taxonomy" id="2881265"/>
    <lineage>
        <taxon>Bacteria</taxon>
        <taxon>Bacillati</taxon>
        <taxon>Bacillota</taxon>
        <taxon>Clostridia</taxon>
        <taxon>Eubacteriales</taxon>
        <taxon>Oscillospiraceae</taxon>
        <taxon>Faecalibacterium</taxon>
    </lineage>
</organism>
<keyword evidence="1" id="KW-0812">Transmembrane</keyword>
<dbReference type="Proteomes" id="UP001199236">
    <property type="component" value="Unassembled WGS sequence"/>
</dbReference>
<evidence type="ECO:0000313" key="3">
    <source>
        <dbReference type="Proteomes" id="UP001199236"/>
    </source>
</evidence>
<keyword evidence="3" id="KW-1185">Reference proteome</keyword>
<keyword evidence="1" id="KW-0472">Membrane</keyword>
<comment type="caution">
    <text evidence="2">The sequence shown here is derived from an EMBL/GenBank/DDBJ whole genome shotgun (WGS) entry which is preliminary data.</text>
</comment>
<feature type="transmembrane region" description="Helical" evidence="1">
    <location>
        <begin position="75"/>
        <end position="95"/>
    </location>
</feature>
<evidence type="ECO:0008006" key="4">
    <source>
        <dbReference type="Google" id="ProtNLM"/>
    </source>
</evidence>
<dbReference type="EMBL" id="JAJEQO010000001">
    <property type="protein sequence ID" value="MCC2212134.1"/>
    <property type="molecule type" value="Genomic_DNA"/>
</dbReference>
<proteinExistence type="predicted"/>
<keyword evidence="1" id="KW-1133">Transmembrane helix</keyword>
<dbReference type="RefSeq" id="WP_227622047.1">
    <property type="nucleotide sequence ID" value="NZ_JAJEQO010000001.1"/>
</dbReference>
<accession>A0ABS8FC71</accession>
<evidence type="ECO:0000256" key="1">
    <source>
        <dbReference type="SAM" id="Phobius"/>
    </source>
</evidence>